<evidence type="ECO:0008006" key="3">
    <source>
        <dbReference type="Google" id="ProtNLM"/>
    </source>
</evidence>
<sequence>MVFYRDWGFSQPPFQTKSLPADALGERLLVGRADELAKIKRRIQNGPRIVTVEGEIGIGKTSVVNVAAFQLFRDYINNGEGSFIIPCSEIFQLTPDTIAEEFIDHVYREVAQTLIQRAAIIGGTDRNLNVPTLDRINKWLNAPQISSLEAGAFGFNFSSSGENNSSTGFDRSGFRQLIRSWLKDLFVDEASEGIICVIDNLELLQTSERARTIIETFRDTLFNVPGLKWVLCGASGIFFGVASSKRLAGRLHAPVEIQALTPDIAPQIIESRVRAFALPQTSPYMPLLVEDFDRLYNILRGNLRDVLGDADNYCQWIADRALPRTEEEKRAHFTTWLNDRCEAAYRSIASEVRPRAFKVFRTAVELDGIFSPSDHAQFGFETSMAFDRTSNH</sequence>
<evidence type="ECO:0000313" key="1">
    <source>
        <dbReference type="EMBL" id="GAA4018594.1"/>
    </source>
</evidence>
<dbReference type="EMBL" id="BAABBQ010000001">
    <property type="protein sequence ID" value="GAA4018594.1"/>
    <property type="molecule type" value="Genomic_DNA"/>
</dbReference>
<keyword evidence="2" id="KW-1185">Reference proteome</keyword>
<dbReference type="Gene3D" id="3.40.50.300">
    <property type="entry name" value="P-loop containing nucleotide triphosphate hydrolases"/>
    <property type="match status" value="1"/>
</dbReference>
<dbReference type="InterPro" id="IPR027417">
    <property type="entry name" value="P-loop_NTPase"/>
</dbReference>
<evidence type="ECO:0000313" key="2">
    <source>
        <dbReference type="Proteomes" id="UP001500235"/>
    </source>
</evidence>
<reference evidence="2" key="1">
    <citation type="journal article" date="2019" name="Int. J. Syst. Evol. Microbiol.">
        <title>The Global Catalogue of Microorganisms (GCM) 10K type strain sequencing project: providing services to taxonomists for standard genome sequencing and annotation.</title>
        <authorList>
            <consortium name="The Broad Institute Genomics Platform"/>
            <consortium name="The Broad Institute Genome Sequencing Center for Infectious Disease"/>
            <person name="Wu L."/>
            <person name="Ma J."/>
        </authorList>
    </citation>
    <scope>NUCLEOTIDE SEQUENCE [LARGE SCALE GENOMIC DNA]</scope>
    <source>
        <strain evidence="2">JCM 17563</strain>
    </source>
</reference>
<name>A0ABP7SYZ8_9SPHN</name>
<protein>
    <recommendedName>
        <fullName evidence="3">Orc1-like AAA ATPase domain-containing protein</fullName>
    </recommendedName>
</protein>
<gene>
    <name evidence="1" type="ORF">GCM10022280_17660</name>
</gene>
<comment type="caution">
    <text evidence="1">The sequence shown here is derived from an EMBL/GenBank/DDBJ whole genome shotgun (WGS) entry which is preliminary data.</text>
</comment>
<dbReference type="Proteomes" id="UP001500235">
    <property type="component" value="Unassembled WGS sequence"/>
</dbReference>
<organism evidence="1 2">
    <name type="scientific">Sphingomonas swuensis</name>
    <dbReference type="NCBI Taxonomy" id="977800"/>
    <lineage>
        <taxon>Bacteria</taxon>
        <taxon>Pseudomonadati</taxon>
        <taxon>Pseudomonadota</taxon>
        <taxon>Alphaproteobacteria</taxon>
        <taxon>Sphingomonadales</taxon>
        <taxon>Sphingomonadaceae</taxon>
        <taxon>Sphingomonas</taxon>
    </lineage>
</organism>
<dbReference type="RefSeq" id="WP_344707045.1">
    <property type="nucleotide sequence ID" value="NZ_BAABBQ010000001.1"/>
</dbReference>
<proteinExistence type="predicted"/>
<dbReference type="SUPFAM" id="SSF52540">
    <property type="entry name" value="P-loop containing nucleoside triphosphate hydrolases"/>
    <property type="match status" value="1"/>
</dbReference>
<accession>A0ABP7SYZ8</accession>